<dbReference type="GeneID" id="63459686"/>
<dbReference type="Proteomes" id="UP000242637">
    <property type="component" value="Chromosome 1"/>
</dbReference>
<dbReference type="EMBL" id="LT906453">
    <property type="protein sequence ID" value="SNV22291.1"/>
    <property type="molecule type" value="Genomic_DNA"/>
</dbReference>
<protein>
    <submittedName>
        <fullName evidence="1">Protein of uncharacterized function (DUF3046)</fullName>
    </submittedName>
</protein>
<reference evidence="1 2" key="1">
    <citation type="submission" date="2017-06" db="EMBL/GenBank/DDBJ databases">
        <authorList>
            <consortium name="Pathogen Informatics"/>
        </authorList>
    </citation>
    <scope>NUCLEOTIDE SEQUENCE [LARGE SCALE GENOMIC DNA]</scope>
    <source>
        <strain evidence="1 2">NCTC13039</strain>
    </source>
</reference>
<dbReference type="RefSeq" id="WP_084441290.1">
    <property type="nucleotide sequence ID" value="NZ_JAAFNI010000001.1"/>
</dbReference>
<evidence type="ECO:0000313" key="1">
    <source>
        <dbReference type="EMBL" id="SNV22291.1"/>
    </source>
</evidence>
<proteinExistence type="predicted"/>
<keyword evidence="2" id="KW-1185">Reference proteome</keyword>
<dbReference type="STRING" id="1121387.GCA_000429885_02140"/>
<gene>
    <name evidence="1" type="ORF">SAMEA4475696_01474</name>
</gene>
<evidence type="ECO:0000313" key="2">
    <source>
        <dbReference type="Proteomes" id="UP000242637"/>
    </source>
</evidence>
<accession>A0A239VJ16</accession>
<dbReference type="AlphaFoldDB" id="A0A239VJ16"/>
<organism evidence="1 2">
    <name type="scientific">Dermatophilus congolensis</name>
    <dbReference type="NCBI Taxonomy" id="1863"/>
    <lineage>
        <taxon>Bacteria</taxon>
        <taxon>Bacillati</taxon>
        <taxon>Actinomycetota</taxon>
        <taxon>Actinomycetes</taxon>
        <taxon>Micrococcales</taxon>
        <taxon>Dermatophilaceae</taxon>
        <taxon>Dermatophilus</taxon>
    </lineage>
</organism>
<sequence length="78" mass="8849">MRLSEFWRLMDEEFGAARAQVLASHQSVTALGGGTPDELLESGVEPRRVWEALVEQMGVPPERRLGRVVPLQENRDKY</sequence>
<dbReference type="KEGG" id="dco:SAMEA4475696_1474"/>
<dbReference type="Pfam" id="PF11248">
    <property type="entry name" value="DUF3046"/>
    <property type="match status" value="1"/>
</dbReference>
<dbReference type="OrthoDB" id="3215033at2"/>
<name>A0A239VJ16_9MICO</name>
<dbReference type="InterPro" id="IPR021408">
    <property type="entry name" value="DUF3046"/>
</dbReference>